<gene>
    <name evidence="6" type="ORF">JCM15548_13868</name>
</gene>
<feature type="transmembrane region" description="Helical" evidence="4">
    <location>
        <begin position="292"/>
        <end position="313"/>
    </location>
</feature>
<dbReference type="EMBL" id="BAZW01000050">
    <property type="protein sequence ID" value="GAO31502.1"/>
    <property type="molecule type" value="Genomic_DNA"/>
</dbReference>
<dbReference type="InterPro" id="IPR036259">
    <property type="entry name" value="MFS_trans_sf"/>
</dbReference>
<dbReference type="GO" id="GO:0022857">
    <property type="term" value="F:transmembrane transporter activity"/>
    <property type="evidence" value="ECO:0007669"/>
    <property type="project" value="InterPro"/>
</dbReference>
<evidence type="ECO:0000256" key="2">
    <source>
        <dbReference type="ARBA" id="ARBA00022989"/>
    </source>
</evidence>
<evidence type="ECO:0000256" key="3">
    <source>
        <dbReference type="ARBA" id="ARBA00023136"/>
    </source>
</evidence>
<comment type="caution">
    <text evidence="6">The sequence shown here is derived from an EMBL/GenBank/DDBJ whole genome shotgun (WGS) entry which is preliminary data.</text>
</comment>
<evidence type="ECO:0000313" key="7">
    <source>
        <dbReference type="Proteomes" id="UP000032900"/>
    </source>
</evidence>
<dbReference type="RefSeq" id="WP_062127655.1">
    <property type="nucleotide sequence ID" value="NZ_BAZW01000050.1"/>
</dbReference>
<name>A0A0E9M124_9BACT</name>
<dbReference type="PANTHER" id="PTHR11360:SF304">
    <property type="entry name" value="MFS DOMAIN-CONTAINING PROTEIN"/>
    <property type="match status" value="1"/>
</dbReference>
<keyword evidence="3 4" id="KW-0472">Membrane</keyword>
<keyword evidence="1 4" id="KW-0812">Transmembrane</keyword>
<feature type="transmembrane region" description="Helical" evidence="4">
    <location>
        <begin position="264"/>
        <end position="286"/>
    </location>
</feature>
<dbReference type="AlphaFoldDB" id="A0A0E9M124"/>
<feature type="transmembrane region" description="Helical" evidence="4">
    <location>
        <begin position="207"/>
        <end position="228"/>
    </location>
</feature>
<feature type="transmembrane region" description="Helical" evidence="4">
    <location>
        <begin position="325"/>
        <end position="345"/>
    </location>
</feature>
<feature type="transmembrane region" description="Helical" evidence="4">
    <location>
        <begin position="357"/>
        <end position="377"/>
    </location>
</feature>
<dbReference type="Gene3D" id="1.20.1250.20">
    <property type="entry name" value="MFS general substrate transporter like domains"/>
    <property type="match status" value="2"/>
</dbReference>
<dbReference type="InterPro" id="IPR050327">
    <property type="entry name" value="Proton-linked_MCT"/>
</dbReference>
<feature type="transmembrane region" description="Helical" evidence="4">
    <location>
        <begin position="38"/>
        <end position="58"/>
    </location>
</feature>
<accession>A0A0E9M124</accession>
<proteinExistence type="predicted"/>
<sequence length="393" mass="42428">MRRYLTVFASFVIMLCIGSVYAWSIIASELIKYHDFSASQSQIIFGTLIAIFPVTMIFVGRIGEKLKSRYISYISGLLFFVGYLLASLSNGSFVLIFLGVGVLAGIATGFGYWASLTTPIQWFPEKKGLITGIAAAGFGLGAVVMSAIAERVLLSGRDVLQLLAIIGVSYGLVIVLLSNLISQNALIVKEKAVNAKEFIRSKIFKKLFFGIFLGTFAGLLIIGSLKIIGGQFNISTHYLVVGVSVFAVANFLGRLLWGLMSDYLGASLSIFLALLVQSIAILLLNIVQLSVVSYLVLAFFIGFGFGGNFVLFAKETAQLFGVKNLGIIYPYVILGYAIAGIAGPFSGGFLFDISGTYTWAIYLASILSLLGSLLFLLQFVKERGRKKVSSNAL</sequence>
<keyword evidence="2 4" id="KW-1133">Transmembrane helix</keyword>
<evidence type="ECO:0000313" key="6">
    <source>
        <dbReference type="EMBL" id="GAO31502.1"/>
    </source>
</evidence>
<dbReference type="PROSITE" id="PS50850">
    <property type="entry name" value="MFS"/>
    <property type="match status" value="1"/>
</dbReference>
<dbReference type="STRING" id="1236989.JCM15548_13868"/>
<evidence type="ECO:0000259" key="5">
    <source>
        <dbReference type="PROSITE" id="PS50850"/>
    </source>
</evidence>
<dbReference type="Pfam" id="PF07690">
    <property type="entry name" value="MFS_1"/>
    <property type="match status" value="1"/>
</dbReference>
<feature type="transmembrane region" description="Helical" evidence="4">
    <location>
        <begin position="128"/>
        <end position="148"/>
    </location>
</feature>
<dbReference type="InterPro" id="IPR020846">
    <property type="entry name" value="MFS_dom"/>
</dbReference>
<dbReference type="OrthoDB" id="9793415at2"/>
<reference evidence="6 7" key="1">
    <citation type="journal article" date="2015" name="Microbes Environ.">
        <title>Distribution and evolution of nitrogen fixation genes in the phylum bacteroidetes.</title>
        <authorList>
            <person name="Inoue J."/>
            <person name="Oshima K."/>
            <person name="Suda W."/>
            <person name="Sakamoto M."/>
            <person name="Iino T."/>
            <person name="Noda S."/>
            <person name="Hongoh Y."/>
            <person name="Hattori M."/>
            <person name="Ohkuma M."/>
        </authorList>
    </citation>
    <scope>NUCLEOTIDE SEQUENCE [LARGE SCALE GENOMIC DNA]</scope>
    <source>
        <strain evidence="6">JCM 15548</strain>
    </source>
</reference>
<feature type="domain" description="Major facilitator superfamily (MFS) profile" evidence="5">
    <location>
        <begin position="2"/>
        <end position="383"/>
    </location>
</feature>
<dbReference type="InterPro" id="IPR011701">
    <property type="entry name" value="MFS"/>
</dbReference>
<dbReference type="SUPFAM" id="SSF103473">
    <property type="entry name" value="MFS general substrate transporter"/>
    <property type="match status" value="1"/>
</dbReference>
<organism evidence="6 7">
    <name type="scientific">Geofilum rubicundum JCM 15548</name>
    <dbReference type="NCBI Taxonomy" id="1236989"/>
    <lineage>
        <taxon>Bacteria</taxon>
        <taxon>Pseudomonadati</taxon>
        <taxon>Bacteroidota</taxon>
        <taxon>Bacteroidia</taxon>
        <taxon>Marinilabiliales</taxon>
        <taxon>Marinilabiliaceae</taxon>
        <taxon>Geofilum</taxon>
    </lineage>
</organism>
<feature type="transmembrane region" description="Helical" evidence="4">
    <location>
        <begin position="94"/>
        <end position="116"/>
    </location>
</feature>
<evidence type="ECO:0000256" key="4">
    <source>
        <dbReference type="SAM" id="Phobius"/>
    </source>
</evidence>
<dbReference type="Proteomes" id="UP000032900">
    <property type="component" value="Unassembled WGS sequence"/>
</dbReference>
<keyword evidence="7" id="KW-1185">Reference proteome</keyword>
<feature type="transmembrane region" description="Helical" evidence="4">
    <location>
        <begin position="160"/>
        <end position="181"/>
    </location>
</feature>
<dbReference type="PANTHER" id="PTHR11360">
    <property type="entry name" value="MONOCARBOXYLATE TRANSPORTER"/>
    <property type="match status" value="1"/>
</dbReference>
<evidence type="ECO:0000256" key="1">
    <source>
        <dbReference type="ARBA" id="ARBA00022692"/>
    </source>
</evidence>
<protein>
    <recommendedName>
        <fullName evidence="5">Major facilitator superfamily (MFS) profile domain-containing protein</fullName>
    </recommendedName>
</protein>
<feature type="transmembrane region" description="Helical" evidence="4">
    <location>
        <begin position="70"/>
        <end position="88"/>
    </location>
</feature>
<feature type="transmembrane region" description="Helical" evidence="4">
    <location>
        <begin position="234"/>
        <end position="252"/>
    </location>
</feature>